<dbReference type="RefSeq" id="WP_130274339.1">
    <property type="nucleotide sequence ID" value="NZ_SGXG01000001.1"/>
</dbReference>
<proteinExistence type="inferred from homology"/>
<evidence type="ECO:0000259" key="4">
    <source>
        <dbReference type="Pfam" id="PF00535"/>
    </source>
</evidence>
<evidence type="ECO:0000256" key="2">
    <source>
        <dbReference type="ARBA" id="ARBA00022676"/>
    </source>
</evidence>
<dbReference type="Pfam" id="PF00535">
    <property type="entry name" value="Glycos_transf_2"/>
    <property type="match status" value="1"/>
</dbReference>
<keyword evidence="2" id="KW-0328">Glycosyltransferase</keyword>
<organism evidence="5 6">
    <name type="scientific">Cecembia calidifontis</name>
    <dbReference type="NCBI Taxonomy" id="1187080"/>
    <lineage>
        <taxon>Bacteria</taxon>
        <taxon>Pseudomonadati</taxon>
        <taxon>Bacteroidota</taxon>
        <taxon>Cytophagia</taxon>
        <taxon>Cytophagales</taxon>
        <taxon>Cyclobacteriaceae</taxon>
        <taxon>Cecembia</taxon>
    </lineage>
</organism>
<comment type="caution">
    <text evidence="5">The sequence shown here is derived from an EMBL/GenBank/DDBJ whole genome shotgun (WGS) entry which is preliminary data.</text>
</comment>
<dbReference type="OrthoDB" id="9771846at2"/>
<dbReference type="EMBL" id="SGXG01000001">
    <property type="protein sequence ID" value="RZS95195.1"/>
    <property type="molecule type" value="Genomic_DNA"/>
</dbReference>
<protein>
    <recommendedName>
        <fullName evidence="4">Glycosyltransferase 2-like domain-containing protein</fullName>
    </recommendedName>
</protein>
<dbReference type="AlphaFoldDB" id="A0A4Q7P5J0"/>
<sequence>MDSKTPSSVAVILVNWNGYALTKRCLLSLEKVSYWDFSVIVVDNASEDGSYEKLKSEFSFAVFLKNDKNLGFTGGNNQGIAYAMEQGFDYILLLNNDTVVQPDFLEELVLASKNNPDCGMVQPLILFLGSRDRIWSAGGKMVRSIAFAKTLGDHKKLSEYPLKDRQLDWATGCCILIPRTVIQKTGALENSFFAYFEDVDWSLRVRKAGYKILLASKSIIFHEGSASSKKAHDEGTLSPKVFYLHARNQLFILRRHFGFPHGSLAWPYHLLKYVAWMCYFCLRGRFKKMKAVARGIRDGLNLDHQNPEPLCP</sequence>
<accession>A0A4Q7P5J0</accession>
<comment type="similarity">
    <text evidence="1">Belongs to the glycosyltransferase 2 family.</text>
</comment>
<evidence type="ECO:0000256" key="3">
    <source>
        <dbReference type="ARBA" id="ARBA00022679"/>
    </source>
</evidence>
<keyword evidence="3" id="KW-0808">Transferase</keyword>
<name>A0A4Q7P5J0_9BACT</name>
<dbReference type="PANTHER" id="PTHR43179:SF12">
    <property type="entry name" value="GALACTOFURANOSYLTRANSFERASE GLFT2"/>
    <property type="match status" value="1"/>
</dbReference>
<feature type="domain" description="Glycosyltransferase 2-like" evidence="4">
    <location>
        <begin position="11"/>
        <end position="174"/>
    </location>
</feature>
<dbReference type="GO" id="GO:0016757">
    <property type="term" value="F:glycosyltransferase activity"/>
    <property type="evidence" value="ECO:0007669"/>
    <property type="project" value="UniProtKB-KW"/>
</dbReference>
<dbReference type="InterPro" id="IPR001173">
    <property type="entry name" value="Glyco_trans_2-like"/>
</dbReference>
<dbReference type="Proteomes" id="UP000292209">
    <property type="component" value="Unassembled WGS sequence"/>
</dbReference>
<evidence type="ECO:0000313" key="5">
    <source>
        <dbReference type="EMBL" id="RZS95195.1"/>
    </source>
</evidence>
<evidence type="ECO:0000313" key="6">
    <source>
        <dbReference type="Proteomes" id="UP000292209"/>
    </source>
</evidence>
<dbReference type="Gene3D" id="3.90.550.10">
    <property type="entry name" value="Spore Coat Polysaccharide Biosynthesis Protein SpsA, Chain A"/>
    <property type="match status" value="1"/>
</dbReference>
<dbReference type="CDD" id="cd04186">
    <property type="entry name" value="GT_2_like_c"/>
    <property type="match status" value="1"/>
</dbReference>
<gene>
    <name evidence="5" type="ORF">BC751_0711</name>
</gene>
<reference evidence="5 6" key="1">
    <citation type="submission" date="2019-02" db="EMBL/GenBank/DDBJ databases">
        <title>Genomic Encyclopedia of Archaeal and Bacterial Type Strains, Phase II (KMG-II): from individual species to whole genera.</title>
        <authorList>
            <person name="Goeker M."/>
        </authorList>
    </citation>
    <scope>NUCLEOTIDE SEQUENCE [LARGE SCALE GENOMIC DNA]</scope>
    <source>
        <strain evidence="5 6">DSM 21411</strain>
    </source>
</reference>
<keyword evidence="6" id="KW-1185">Reference proteome</keyword>
<dbReference type="InterPro" id="IPR029044">
    <property type="entry name" value="Nucleotide-diphossugar_trans"/>
</dbReference>
<dbReference type="PANTHER" id="PTHR43179">
    <property type="entry name" value="RHAMNOSYLTRANSFERASE WBBL"/>
    <property type="match status" value="1"/>
</dbReference>
<evidence type="ECO:0000256" key="1">
    <source>
        <dbReference type="ARBA" id="ARBA00006739"/>
    </source>
</evidence>
<dbReference type="SUPFAM" id="SSF53448">
    <property type="entry name" value="Nucleotide-diphospho-sugar transferases"/>
    <property type="match status" value="1"/>
</dbReference>